<protein>
    <submittedName>
        <fullName evidence="1">Membrane protein</fullName>
    </submittedName>
</protein>
<accession>A0ACB5RCY6</accession>
<name>A0ACB5RCY6_9CLOT</name>
<evidence type="ECO:0000313" key="2">
    <source>
        <dbReference type="Proteomes" id="UP001058074"/>
    </source>
</evidence>
<comment type="caution">
    <text evidence="1">The sequence shown here is derived from an EMBL/GenBank/DDBJ whole genome shotgun (WGS) entry which is preliminary data.</text>
</comment>
<keyword evidence="2" id="KW-1185">Reference proteome</keyword>
<gene>
    <name evidence="1" type="ORF">rsdtw13_20170</name>
</gene>
<dbReference type="Proteomes" id="UP001058074">
    <property type="component" value="Unassembled WGS sequence"/>
</dbReference>
<dbReference type="EMBL" id="BROD01000001">
    <property type="protein sequence ID" value="GKX66759.1"/>
    <property type="molecule type" value="Genomic_DNA"/>
</dbReference>
<evidence type="ECO:0000313" key="1">
    <source>
        <dbReference type="EMBL" id="GKX66759.1"/>
    </source>
</evidence>
<organism evidence="1 2">
    <name type="scientific">Inconstantimicrobium mannanitabidum</name>
    <dbReference type="NCBI Taxonomy" id="1604901"/>
    <lineage>
        <taxon>Bacteria</taxon>
        <taxon>Bacillati</taxon>
        <taxon>Bacillota</taxon>
        <taxon>Clostridia</taxon>
        <taxon>Eubacteriales</taxon>
        <taxon>Clostridiaceae</taxon>
        <taxon>Inconstantimicrobium</taxon>
    </lineage>
</organism>
<sequence length="229" mass="23925">MTGTIVNSLAIIIGCLLGIVIKDRLTDKISNTIMQGLALCILYIGISGTLKSKDSMIPMIMIGSMVVGAIIGEIIDIDKWLNKLGEVLEKKFKKEGNKISISEGFVSSSLLFCVGAMAILGALNSGLKGDNSTLYVKSILDGVTSIILASSLGIGVIFSSVTVLIYQGAIALSSSLLVGVLNTQVIDNMTAVGSLLIVALGLNMLKVTKIKVANLLPAVVIPIIVGLFM</sequence>
<proteinExistence type="predicted"/>
<reference evidence="1" key="1">
    <citation type="journal article" date="2025" name="Int. J. Syst. Evol. Microbiol.">
        <title>Inconstantimicrobium mannanitabidum sp. nov., a novel member of the family Clostridiaceae isolated from anoxic soil under the treatment of reductive soil disinfestation.</title>
        <authorList>
            <person name="Ueki A."/>
            <person name="Tonouchi A."/>
            <person name="Honma S."/>
            <person name="Kaku N."/>
            <person name="Ueki K."/>
        </authorList>
    </citation>
    <scope>NUCLEOTIDE SEQUENCE</scope>
    <source>
        <strain evidence="1">TW13</strain>
    </source>
</reference>